<evidence type="ECO:0000313" key="2">
    <source>
        <dbReference type="EMBL" id="JAO03432.1"/>
    </source>
</evidence>
<evidence type="ECO:0000313" key="3">
    <source>
        <dbReference type="Proteomes" id="UP000694906"/>
    </source>
</evidence>
<dbReference type="RefSeq" id="XP_004837532.1">
    <property type="nucleotide sequence ID" value="XM_004837475.2"/>
</dbReference>
<proteinExistence type="inferred from homology"/>
<dbReference type="PANTHER" id="PTHR14060:SF4">
    <property type="entry name" value="T-CELL LEUKEMIA_LYMPHOMA PROTEIN 1A"/>
    <property type="match status" value="1"/>
</dbReference>
<reference evidence="2" key="1">
    <citation type="submission" date="2015-10" db="EMBL/GenBank/DDBJ databases">
        <title>FRAMA: From RNA-seq data to annotated mRNA assemblies.</title>
        <authorList>
            <person name="Bens M."/>
            <person name="Sahm A."/>
            <person name="Jahn N."/>
            <person name="Morhart M."/>
            <person name="Holtze S."/>
            <person name="Hildebrandt T.B."/>
            <person name="Platzer M."/>
            <person name="Szafranski K."/>
        </authorList>
    </citation>
    <scope>NUCLEOTIDE SEQUENCE</scope>
    <source>
        <tissue evidence="2">Ovary</tissue>
    </source>
</reference>
<dbReference type="AlphaFoldDB" id="A0A0P6JHE2"/>
<keyword evidence="3" id="KW-1185">Reference proteome</keyword>
<dbReference type="Pfam" id="PF01840">
    <property type="entry name" value="TCL1_MTCP1"/>
    <property type="match status" value="1"/>
</dbReference>
<dbReference type="SUPFAM" id="SSF50904">
    <property type="entry name" value="Oncogene products"/>
    <property type="match status" value="1"/>
</dbReference>
<reference evidence="4" key="2">
    <citation type="submission" date="2025-04" db="UniProtKB">
        <authorList>
            <consortium name="RefSeq"/>
        </authorList>
    </citation>
    <scope>IDENTIFICATION</scope>
</reference>
<comment type="similarity">
    <text evidence="1">Belongs to the TCL1 family.</text>
</comment>
<evidence type="ECO:0000313" key="4">
    <source>
        <dbReference type="RefSeq" id="XP_004837532.1"/>
    </source>
</evidence>
<dbReference type="PANTHER" id="PTHR14060">
    <property type="entry name" value="PROTEIN P13 MTCP-1"/>
    <property type="match status" value="1"/>
</dbReference>
<sequence>MAESLFFNKRVKYITEDPNRLWIWDKVTFMDEQRRTWLPIILQTENNQQVLLRQQRIQVGDPLSPSQLTSCPLPLMWQQDSERKYRANDDSIWRIVYHIEFCGTEDILLEKMPSQE</sequence>
<name>A0A0P6JHE2_HETGA</name>
<dbReference type="OrthoDB" id="9834674at2759"/>
<evidence type="ECO:0000256" key="1">
    <source>
        <dbReference type="ARBA" id="ARBA00006399"/>
    </source>
</evidence>
<dbReference type="InterPro" id="IPR036672">
    <property type="entry name" value="TCL1_MTCP1_sf"/>
</dbReference>
<protein>
    <submittedName>
        <fullName evidence="2 4">T-cell leukemia/lymphoma protein 1A</fullName>
    </submittedName>
</protein>
<dbReference type="CTD" id="8115"/>
<dbReference type="InterPro" id="IPR004832">
    <property type="entry name" value="TCL1_MTCP1"/>
</dbReference>
<dbReference type="EMBL" id="GEBF01000201">
    <property type="protein sequence ID" value="JAO03432.1"/>
    <property type="molecule type" value="Transcribed_RNA"/>
</dbReference>
<dbReference type="GeneID" id="101704738"/>
<organism evidence="2">
    <name type="scientific">Heterocephalus glaber</name>
    <name type="common">Naked mole rat</name>
    <dbReference type="NCBI Taxonomy" id="10181"/>
    <lineage>
        <taxon>Eukaryota</taxon>
        <taxon>Metazoa</taxon>
        <taxon>Chordata</taxon>
        <taxon>Craniata</taxon>
        <taxon>Vertebrata</taxon>
        <taxon>Euteleostomi</taxon>
        <taxon>Mammalia</taxon>
        <taxon>Eutheria</taxon>
        <taxon>Euarchontoglires</taxon>
        <taxon>Glires</taxon>
        <taxon>Rodentia</taxon>
        <taxon>Hystricomorpha</taxon>
        <taxon>Bathyergidae</taxon>
        <taxon>Heterocephalus</taxon>
    </lineage>
</organism>
<dbReference type="KEGG" id="hgl:101704738"/>
<dbReference type="Gene3D" id="2.40.15.10">
    <property type="entry name" value="TCL1/MTCP1"/>
    <property type="match status" value="1"/>
</dbReference>
<gene>
    <name evidence="2" type="primary">TCL1A</name>
    <name evidence="4" type="synonym">Tcl1a</name>
</gene>
<accession>A0A0P6JHE2</accession>
<dbReference type="Proteomes" id="UP000694906">
    <property type="component" value="Unplaced"/>
</dbReference>
<dbReference type="GO" id="GO:0043539">
    <property type="term" value="F:protein serine/threonine kinase activator activity"/>
    <property type="evidence" value="ECO:0007669"/>
    <property type="project" value="InterPro"/>
</dbReference>